<accession>A0ABV0MP66</accession>
<feature type="compositionally biased region" description="Basic and acidic residues" evidence="1">
    <location>
        <begin position="36"/>
        <end position="52"/>
    </location>
</feature>
<organism evidence="2 3">
    <name type="scientific">Goodea atripinnis</name>
    <dbReference type="NCBI Taxonomy" id="208336"/>
    <lineage>
        <taxon>Eukaryota</taxon>
        <taxon>Metazoa</taxon>
        <taxon>Chordata</taxon>
        <taxon>Craniata</taxon>
        <taxon>Vertebrata</taxon>
        <taxon>Euteleostomi</taxon>
        <taxon>Actinopterygii</taxon>
        <taxon>Neopterygii</taxon>
        <taxon>Teleostei</taxon>
        <taxon>Neoteleostei</taxon>
        <taxon>Acanthomorphata</taxon>
        <taxon>Ovalentaria</taxon>
        <taxon>Atherinomorphae</taxon>
        <taxon>Cyprinodontiformes</taxon>
        <taxon>Goodeidae</taxon>
        <taxon>Goodea</taxon>
    </lineage>
</organism>
<name>A0ABV0MP66_9TELE</name>
<keyword evidence="3" id="KW-1185">Reference proteome</keyword>
<reference evidence="2 3" key="1">
    <citation type="submission" date="2021-06" db="EMBL/GenBank/DDBJ databases">
        <authorList>
            <person name="Palmer J.M."/>
        </authorList>
    </citation>
    <scope>NUCLEOTIDE SEQUENCE [LARGE SCALE GENOMIC DNA]</scope>
    <source>
        <strain evidence="2 3">GA_2019</strain>
        <tissue evidence="2">Muscle</tissue>
    </source>
</reference>
<feature type="compositionally biased region" description="Basic and acidic residues" evidence="1">
    <location>
        <begin position="96"/>
        <end position="115"/>
    </location>
</feature>
<dbReference type="EMBL" id="JAHRIO010005270">
    <property type="protein sequence ID" value="MEQ2160213.1"/>
    <property type="molecule type" value="Genomic_DNA"/>
</dbReference>
<comment type="caution">
    <text evidence="2">The sequence shown here is derived from an EMBL/GenBank/DDBJ whole genome shotgun (WGS) entry which is preliminary data.</text>
</comment>
<feature type="region of interest" description="Disordered" evidence="1">
    <location>
        <begin position="36"/>
        <end position="166"/>
    </location>
</feature>
<proteinExistence type="predicted"/>
<feature type="compositionally biased region" description="Basic and acidic residues" evidence="1">
    <location>
        <begin position="193"/>
        <end position="202"/>
    </location>
</feature>
<evidence type="ECO:0008006" key="4">
    <source>
        <dbReference type="Google" id="ProtNLM"/>
    </source>
</evidence>
<feature type="compositionally biased region" description="Basic residues" evidence="1">
    <location>
        <begin position="206"/>
        <end position="217"/>
    </location>
</feature>
<evidence type="ECO:0000313" key="2">
    <source>
        <dbReference type="EMBL" id="MEQ2160213.1"/>
    </source>
</evidence>
<feature type="compositionally biased region" description="Polar residues" evidence="1">
    <location>
        <begin position="120"/>
        <end position="140"/>
    </location>
</feature>
<feature type="region of interest" description="Disordered" evidence="1">
    <location>
        <begin position="192"/>
        <end position="220"/>
    </location>
</feature>
<protein>
    <recommendedName>
        <fullName evidence="4">Matrin-type domain-containing protein</fullName>
    </recommendedName>
</protein>
<evidence type="ECO:0000313" key="3">
    <source>
        <dbReference type="Proteomes" id="UP001476798"/>
    </source>
</evidence>
<feature type="compositionally biased region" description="Basic residues" evidence="1">
    <location>
        <begin position="77"/>
        <end position="93"/>
    </location>
</feature>
<feature type="compositionally biased region" description="Basic and acidic residues" evidence="1">
    <location>
        <begin position="64"/>
        <end position="73"/>
    </location>
</feature>
<dbReference type="Proteomes" id="UP001476798">
    <property type="component" value="Unassembled WGS sequence"/>
</dbReference>
<evidence type="ECO:0000256" key="1">
    <source>
        <dbReference type="SAM" id="MobiDB-lite"/>
    </source>
</evidence>
<sequence length="296" mass="33412">MQQQRALLQQELKLQLMIDLQMESNLVTLVLNQDQEGRADSLRSADSTDKNSPDQSLNAEAAGEVEKMEEQENKAMPTRKRGRPRKNTRRTPGRKSAGEKTESTGDNRVEEEKSLPPESLDSSSALDKPTSALSSDVQSKIQREEKEMDAVTEQQRQLEGPDRQNLDGCLEEDEGCCRADIKDQTLNSEAAVEVEKMEKENEATPARKRGRPRKNTRRTPGEEFTVRKLGYFCSLCSVFYLLENTDEEEHCCSKAHYENLLVNPNTSLDAPKTHTHTCTAWSLSALGPLIFRNITR</sequence>
<gene>
    <name evidence="2" type="ORF">GOODEAATRI_031307</name>
</gene>